<dbReference type="GO" id="GO:0015658">
    <property type="term" value="F:branched-chain amino acid transmembrane transporter activity"/>
    <property type="evidence" value="ECO:0007669"/>
    <property type="project" value="InterPro"/>
</dbReference>
<keyword evidence="7" id="KW-1185">Reference proteome</keyword>
<evidence type="ECO:0000256" key="1">
    <source>
        <dbReference type="ARBA" id="ARBA00004651"/>
    </source>
</evidence>
<dbReference type="CDD" id="cd06581">
    <property type="entry name" value="TM_PBP1_LivM_like"/>
    <property type="match status" value="1"/>
</dbReference>
<dbReference type="OrthoDB" id="9780757at2"/>
<dbReference type="InterPro" id="IPR043428">
    <property type="entry name" value="LivM-like"/>
</dbReference>
<reference evidence="6 7" key="1">
    <citation type="submission" date="2019-09" db="EMBL/GenBank/DDBJ databases">
        <title>Complete genome sequencing of four Arcobacter species reveals a diverse suite of mobile elements.</title>
        <authorList>
            <person name="Miller W.G."/>
            <person name="Yee E."/>
            <person name="Bono J.L."/>
        </authorList>
    </citation>
    <scope>NUCLEOTIDE SEQUENCE [LARGE SCALE GENOMIC DNA]</scope>
    <source>
        <strain evidence="6 7">LMG 26638</strain>
    </source>
</reference>
<organism evidence="6 7">
    <name type="scientific">Malaciobacter pacificus</name>
    <dbReference type="NCBI Taxonomy" id="1080223"/>
    <lineage>
        <taxon>Bacteria</taxon>
        <taxon>Pseudomonadati</taxon>
        <taxon>Campylobacterota</taxon>
        <taxon>Epsilonproteobacteria</taxon>
        <taxon>Campylobacterales</taxon>
        <taxon>Arcobacteraceae</taxon>
        <taxon>Malaciobacter</taxon>
    </lineage>
</organism>
<dbReference type="Pfam" id="PF02653">
    <property type="entry name" value="BPD_transp_2"/>
    <property type="match status" value="1"/>
</dbReference>
<keyword evidence="5" id="KW-0472">Membrane</keyword>
<evidence type="ECO:0000313" key="6">
    <source>
        <dbReference type="EMBL" id="QEP34187.1"/>
    </source>
</evidence>
<gene>
    <name evidence="6" type="primary">livM</name>
    <name evidence="6" type="ORF">APAC_1061</name>
</gene>
<reference evidence="7" key="2">
    <citation type="submission" date="2019-09" db="EMBL/GenBank/DDBJ databases">
        <title>Complete genome sequencing of four Arcobacter species reveals a diverse suite of mobile elements.</title>
        <authorList>
            <person name="On S.L.W."/>
            <person name="Miller W.G."/>
            <person name="Biggs P."/>
            <person name="Cornelius A."/>
            <person name="Vandamme P."/>
        </authorList>
    </citation>
    <scope>NUCLEOTIDE SEQUENCE [LARGE SCALE GENOMIC DNA]</scope>
    <source>
        <strain evidence="7">LMG 26638</strain>
    </source>
</reference>
<evidence type="ECO:0000313" key="7">
    <source>
        <dbReference type="Proteomes" id="UP000322726"/>
    </source>
</evidence>
<dbReference type="GO" id="GO:0005886">
    <property type="term" value="C:plasma membrane"/>
    <property type="evidence" value="ECO:0007669"/>
    <property type="project" value="UniProtKB-SubCell"/>
</dbReference>
<dbReference type="PANTHER" id="PTHR30482">
    <property type="entry name" value="HIGH-AFFINITY BRANCHED-CHAIN AMINO ACID TRANSPORT SYSTEM PERMEASE"/>
    <property type="match status" value="1"/>
</dbReference>
<protein>
    <submittedName>
        <fullName evidence="6">High-affinity branched-chain amino acid ABC transporter, permease protein</fullName>
    </submittedName>
</protein>
<dbReference type="InterPro" id="IPR001851">
    <property type="entry name" value="ABC_transp_permease"/>
</dbReference>
<name>A0A5C2H5F4_9BACT</name>
<keyword evidence="2" id="KW-1003">Cell membrane</keyword>
<dbReference type="RefSeq" id="WP_130233141.1">
    <property type="nucleotide sequence ID" value="NZ_BMEF01000011.1"/>
</dbReference>
<sequence>MTINKNFIIYTLLSISFLMISPYIFEDYGMRILNNIFIFIILAASYNLINGVTGQFSLEPNGFVAIGAYVTAICLLSEDLKWDLYQLEDPAPWVLALNTSLVPALLLSGVIAAFVAVCLAAPVFRVRGDYLAIVTLGFGFIIKVIAINQPEITNGSIGLNEIPSLINIYWTGGLAILTVIIMLNIVHSKYGRAMKAVRDDEDAASAIGINTFKIKTLAFGTSAFFEGIGGGLLAILLTTISPDLFTFFLTFQLLIIIVLGGLGSMTGAIIGTILVIGGSEWLRFLDGPMNIFGFQTDAHPGLRMVVFSVILILVMLFAREGIMGKKELSDIFKFKGKKK</sequence>
<dbReference type="PANTHER" id="PTHR30482:SF10">
    <property type="entry name" value="HIGH-AFFINITY BRANCHED-CHAIN AMINO ACID TRANSPORT PROTEIN BRAE"/>
    <property type="match status" value="1"/>
</dbReference>
<keyword evidence="4" id="KW-1133">Transmembrane helix</keyword>
<accession>A0A5C2H5F4</accession>
<evidence type="ECO:0000256" key="5">
    <source>
        <dbReference type="ARBA" id="ARBA00023136"/>
    </source>
</evidence>
<evidence type="ECO:0000256" key="4">
    <source>
        <dbReference type="ARBA" id="ARBA00022989"/>
    </source>
</evidence>
<dbReference type="EMBL" id="CP035928">
    <property type="protein sequence ID" value="QEP34187.1"/>
    <property type="molecule type" value="Genomic_DNA"/>
</dbReference>
<dbReference type="KEGG" id="apai:APAC_1061"/>
<evidence type="ECO:0000256" key="2">
    <source>
        <dbReference type="ARBA" id="ARBA00022475"/>
    </source>
</evidence>
<dbReference type="AlphaFoldDB" id="A0A5C2H5F4"/>
<dbReference type="Proteomes" id="UP000322726">
    <property type="component" value="Chromosome"/>
</dbReference>
<proteinExistence type="predicted"/>
<reference evidence="6 7" key="3">
    <citation type="submission" date="2019-09" db="EMBL/GenBank/DDBJ databases">
        <title>Taxonomic note: a critical rebuttal of the proposed division of the genus Arcobacter into six genera, emended descriptions of Arcobacter anaerophilus and the genus Arcobacter, and an assessment of genus-level boundaries for Epsilonproteobacteria using in silico genomic comparator tools.</title>
        <authorList>
            <person name="On S.L.W."/>
            <person name="Miller W.G."/>
            <person name="Biggs P."/>
            <person name="Cornelius A."/>
            <person name="Vandamme P."/>
        </authorList>
    </citation>
    <scope>NUCLEOTIDE SEQUENCE [LARGE SCALE GENOMIC DNA]</scope>
    <source>
        <strain evidence="6 7">LMG 26638</strain>
    </source>
</reference>
<keyword evidence="3" id="KW-0812">Transmembrane</keyword>
<comment type="subcellular location">
    <subcellularLocation>
        <location evidence="1">Cell membrane</location>
        <topology evidence="1">Multi-pass membrane protein</topology>
    </subcellularLocation>
</comment>
<evidence type="ECO:0000256" key="3">
    <source>
        <dbReference type="ARBA" id="ARBA00022692"/>
    </source>
</evidence>